<dbReference type="Pfam" id="PF20655">
    <property type="entry name" value="Vps52_C"/>
    <property type="match status" value="1"/>
</dbReference>
<comment type="similarity">
    <text evidence="2">Belongs to the VPS52 family.</text>
</comment>
<dbReference type="AlphaFoldDB" id="A0A9P6HAC0"/>
<dbReference type="InterPro" id="IPR048361">
    <property type="entry name" value="Vps52_C"/>
</dbReference>
<comment type="subcellular location">
    <subcellularLocation>
        <location evidence="1">Golgi apparatus</location>
        <location evidence="1">trans-Golgi network</location>
    </subcellularLocation>
</comment>
<evidence type="ECO:0000313" key="9">
    <source>
        <dbReference type="EMBL" id="KAF9782914.1"/>
    </source>
</evidence>
<dbReference type="Pfam" id="PF04129">
    <property type="entry name" value="Vps52_CC"/>
    <property type="match status" value="1"/>
</dbReference>
<comment type="caution">
    <text evidence="9">The sequence shown here is derived from an EMBL/GenBank/DDBJ whole genome shotgun (WGS) entry which is preliminary data.</text>
</comment>
<reference evidence="9" key="2">
    <citation type="submission" date="2020-11" db="EMBL/GenBank/DDBJ databases">
        <authorList>
            <consortium name="DOE Joint Genome Institute"/>
            <person name="Kuo A."/>
            <person name="Miyauchi S."/>
            <person name="Kiss E."/>
            <person name="Drula E."/>
            <person name="Kohler A."/>
            <person name="Sanchez-Garcia M."/>
            <person name="Andreopoulos B."/>
            <person name="Barry K.W."/>
            <person name="Bonito G."/>
            <person name="Buee M."/>
            <person name="Carver A."/>
            <person name="Chen C."/>
            <person name="Cichocki N."/>
            <person name="Clum A."/>
            <person name="Culley D."/>
            <person name="Crous P.W."/>
            <person name="Fauchery L."/>
            <person name="Girlanda M."/>
            <person name="Hayes R."/>
            <person name="Keri Z."/>
            <person name="Labutti K."/>
            <person name="Lipzen A."/>
            <person name="Lombard V."/>
            <person name="Magnuson J."/>
            <person name="Maillard F."/>
            <person name="Morin E."/>
            <person name="Murat C."/>
            <person name="Nolan M."/>
            <person name="Ohm R."/>
            <person name="Pangilinan J."/>
            <person name="Pereira M."/>
            <person name="Perotto S."/>
            <person name="Peter M."/>
            <person name="Riley R."/>
            <person name="Sitrit Y."/>
            <person name="Stielow B."/>
            <person name="Szollosi G."/>
            <person name="Zifcakova L."/>
            <person name="Stursova M."/>
            <person name="Spatafora J.W."/>
            <person name="Tedersoo L."/>
            <person name="Vaario L.-M."/>
            <person name="Yamada A."/>
            <person name="Yan M."/>
            <person name="Wang P."/>
            <person name="Xu J."/>
            <person name="Bruns T."/>
            <person name="Baldrian P."/>
            <person name="Vilgalys R."/>
            <person name="Henrissat B."/>
            <person name="Grigoriev I.V."/>
            <person name="Hibbett D."/>
            <person name="Nagy L.G."/>
            <person name="Martin F.M."/>
        </authorList>
    </citation>
    <scope>NUCLEOTIDE SEQUENCE</scope>
    <source>
        <strain evidence="9">UH-Tt-Lm1</strain>
    </source>
</reference>
<keyword evidence="4" id="KW-0653">Protein transport</keyword>
<dbReference type="GO" id="GO:0032456">
    <property type="term" value="P:endocytic recycling"/>
    <property type="evidence" value="ECO:0007669"/>
    <property type="project" value="TreeGrafter"/>
</dbReference>
<dbReference type="GO" id="GO:0019905">
    <property type="term" value="F:syntaxin binding"/>
    <property type="evidence" value="ECO:0007669"/>
    <property type="project" value="TreeGrafter"/>
</dbReference>
<evidence type="ECO:0000256" key="3">
    <source>
        <dbReference type="ARBA" id="ARBA00022448"/>
    </source>
</evidence>
<accession>A0A9P6HAC0</accession>
<evidence type="ECO:0000256" key="1">
    <source>
        <dbReference type="ARBA" id="ARBA00004601"/>
    </source>
</evidence>
<dbReference type="GO" id="GO:0042147">
    <property type="term" value="P:retrograde transport, endosome to Golgi"/>
    <property type="evidence" value="ECO:0007669"/>
    <property type="project" value="TreeGrafter"/>
</dbReference>
<dbReference type="EMBL" id="WIUZ02000011">
    <property type="protein sequence ID" value="KAF9782914.1"/>
    <property type="molecule type" value="Genomic_DNA"/>
</dbReference>
<dbReference type="GO" id="GO:0000938">
    <property type="term" value="C:GARP complex"/>
    <property type="evidence" value="ECO:0007669"/>
    <property type="project" value="TreeGrafter"/>
</dbReference>
<evidence type="ECO:0000256" key="4">
    <source>
        <dbReference type="ARBA" id="ARBA00022927"/>
    </source>
</evidence>
<dbReference type="Proteomes" id="UP000736335">
    <property type="component" value="Unassembled WGS sequence"/>
</dbReference>
<evidence type="ECO:0000259" key="8">
    <source>
        <dbReference type="Pfam" id="PF20655"/>
    </source>
</evidence>
<dbReference type="InterPro" id="IPR007258">
    <property type="entry name" value="Vps52"/>
</dbReference>
<evidence type="ECO:0000259" key="7">
    <source>
        <dbReference type="Pfam" id="PF04129"/>
    </source>
</evidence>
<dbReference type="GO" id="GO:0006896">
    <property type="term" value="P:Golgi to vacuole transport"/>
    <property type="evidence" value="ECO:0007669"/>
    <property type="project" value="TreeGrafter"/>
</dbReference>
<dbReference type="OrthoDB" id="19482at2759"/>
<gene>
    <name evidence="9" type="ORF">BJ322DRAFT_1073298</name>
</gene>
<keyword evidence="5" id="KW-0333">Golgi apparatus</keyword>
<name>A0A9P6HAC0_9AGAM</name>
<evidence type="ECO:0000256" key="2">
    <source>
        <dbReference type="ARBA" id="ARBA00008180"/>
    </source>
</evidence>
<evidence type="ECO:0000256" key="6">
    <source>
        <dbReference type="SAM" id="MobiDB-lite"/>
    </source>
</evidence>
<sequence>MSHEQQELSSSPQQSYSSKAKDFVDLHDQVQERLNLLDSLDSFLSTFQRDLGAVSGQISDLQDRSKQVDSKLKSRRRIERPLSSLIADICLPPSLITTILDTDVSDSWISSIGELEQHLDTLQARGRVKAAKDMVELMAQVQLVATGKIRAFFMAILKPIKSSMTTNMQVIQTSVLLKYRPLYTFLQRRAANVALEFQRSYIAAARVYYETGFRRYTRSLSWIKARTVEKSESLVSSEAIPPFDLSRLEYARIDGPGVALAYMGDDKNHKAPMESLLRSALLVLMDNTTAEYTFIITFFSPDVNLIPVRKESPMSPLIGQPSLSPIVPDDETGTPVGTLSATTSTSLVATPLTQDTNPNLAHVHSLARGASPQSSLPSQLSKEDQAALVSVWKQITDPAVDYIQTFVKSFMEPIPPIIPLLTMIRMTEDVVNETQRRGCAPLETVLFTMRLQLWPAFQKAMSEHVDQLKKYTDGVSGSGSVSSFFGRGASTTDALVATICNRYVTIFEAFVILTVQEEETMIFSNLLRLRQELSKLILKHTEKIEDLAARSIAQERFYGLLLSGLSNGPRPSAHPKAQTEIAYWREREEELRRRMASTSHATKQSRR</sequence>
<feature type="compositionally biased region" description="Low complexity" evidence="6">
    <location>
        <begin position="7"/>
        <end position="18"/>
    </location>
</feature>
<feature type="domain" description="Vps52 C-terminal" evidence="8">
    <location>
        <begin position="389"/>
        <end position="563"/>
    </location>
</feature>
<feature type="region of interest" description="Disordered" evidence="6">
    <location>
        <begin position="1"/>
        <end position="20"/>
    </location>
</feature>
<reference evidence="9" key="1">
    <citation type="journal article" date="2020" name="Nat. Commun.">
        <title>Large-scale genome sequencing of mycorrhizal fungi provides insights into the early evolution of symbiotic traits.</title>
        <authorList>
            <person name="Miyauchi S."/>
            <person name="Kiss E."/>
            <person name="Kuo A."/>
            <person name="Drula E."/>
            <person name="Kohler A."/>
            <person name="Sanchez-Garcia M."/>
            <person name="Morin E."/>
            <person name="Andreopoulos B."/>
            <person name="Barry K.W."/>
            <person name="Bonito G."/>
            <person name="Buee M."/>
            <person name="Carver A."/>
            <person name="Chen C."/>
            <person name="Cichocki N."/>
            <person name="Clum A."/>
            <person name="Culley D."/>
            <person name="Crous P.W."/>
            <person name="Fauchery L."/>
            <person name="Girlanda M."/>
            <person name="Hayes R.D."/>
            <person name="Keri Z."/>
            <person name="LaButti K."/>
            <person name="Lipzen A."/>
            <person name="Lombard V."/>
            <person name="Magnuson J."/>
            <person name="Maillard F."/>
            <person name="Murat C."/>
            <person name="Nolan M."/>
            <person name="Ohm R.A."/>
            <person name="Pangilinan J."/>
            <person name="Pereira M.F."/>
            <person name="Perotto S."/>
            <person name="Peter M."/>
            <person name="Pfister S."/>
            <person name="Riley R."/>
            <person name="Sitrit Y."/>
            <person name="Stielow J.B."/>
            <person name="Szollosi G."/>
            <person name="Zifcakova L."/>
            <person name="Stursova M."/>
            <person name="Spatafora J.W."/>
            <person name="Tedersoo L."/>
            <person name="Vaario L.M."/>
            <person name="Yamada A."/>
            <person name="Yan M."/>
            <person name="Wang P."/>
            <person name="Xu J."/>
            <person name="Bruns T."/>
            <person name="Baldrian P."/>
            <person name="Vilgalys R."/>
            <person name="Dunand C."/>
            <person name="Henrissat B."/>
            <person name="Grigoriev I.V."/>
            <person name="Hibbett D."/>
            <person name="Nagy L.G."/>
            <person name="Martin F.M."/>
        </authorList>
    </citation>
    <scope>NUCLEOTIDE SEQUENCE</scope>
    <source>
        <strain evidence="9">UH-Tt-Lm1</strain>
    </source>
</reference>
<keyword evidence="10" id="KW-1185">Reference proteome</keyword>
<organism evidence="9 10">
    <name type="scientific">Thelephora terrestris</name>
    <dbReference type="NCBI Taxonomy" id="56493"/>
    <lineage>
        <taxon>Eukaryota</taxon>
        <taxon>Fungi</taxon>
        <taxon>Dikarya</taxon>
        <taxon>Basidiomycota</taxon>
        <taxon>Agaricomycotina</taxon>
        <taxon>Agaricomycetes</taxon>
        <taxon>Thelephorales</taxon>
        <taxon>Thelephoraceae</taxon>
        <taxon>Thelephora</taxon>
    </lineage>
</organism>
<dbReference type="GO" id="GO:0005829">
    <property type="term" value="C:cytosol"/>
    <property type="evidence" value="ECO:0007669"/>
    <property type="project" value="GOC"/>
</dbReference>
<keyword evidence="3" id="KW-0813">Transport</keyword>
<dbReference type="PANTHER" id="PTHR14190:SF7">
    <property type="entry name" value="VACUOLAR PROTEIN SORTING-ASSOCIATED PROTEIN 52 HOMOLOG"/>
    <property type="match status" value="1"/>
</dbReference>
<feature type="domain" description="Vps52 coiled-coil" evidence="7">
    <location>
        <begin position="20"/>
        <end position="186"/>
    </location>
</feature>
<protein>
    <submittedName>
        <fullName evidence="9">Vps52-domain-containing protein</fullName>
    </submittedName>
</protein>
<dbReference type="InterPro" id="IPR048319">
    <property type="entry name" value="Vps52_CC"/>
</dbReference>
<dbReference type="PANTHER" id="PTHR14190">
    <property type="entry name" value="SUPPRESSOR OF ACTIN MUTATIONS 2/VACUOLAR PROTEIN SORTING 52"/>
    <property type="match status" value="1"/>
</dbReference>
<dbReference type="GO" id="GO:0015031">
    <property type="term" value="P:protein transport"/>
    <property type="evidence" value="ECO:0007669"/>
    <property type="project" value="UniProtKB-KW"/>
</dbReference>
<proteinExistence type="inferred from homology"/>
<evidence type="ECO:0000313" key="10">
    <source>
        <dbReference type="Proteomes" id="UP000736335"/>
    </source>
</evidence>
<evidence type="ECO:0000256" key="5">
    <source>
        <dbReference type="ARBA" id="ARBA00023034"/>
    </source>
</evidence>